<dbReference type="SUPFAM" id="SSF49265">
    <property type="entry name" value="Fibronectin type III"/>
    <property type="match status" value="1"/>
</dbReference>
<keyword evidence="1" id="KW-1133">Transmembrane helix</keyword>
<accession>A0A0F9MF25</accession>
<feature type="transmembrane region" description="Helical" evidence="1">
    <location>
        <begin position="367"/>
        <end position="387"/>
    </location>
</feature>
<proteinExistence type="predicted"/>
<dbReference type="InterPro" id="IPR003961">
    <property type="entry name" value="FN3_dom"/>
</dbReference>
<feature type="non-terminal residue" evidence="3">
    <location>
        <position position="1"/>
    </location>
</feature>
<feature type="domain" description="Fibronectin type-III" evidence="2">
    <location>
        <begin position="269"/>
        <end position="367"/>
    </location>
</feature>
<dbReference type="InterPro" id="IPR036116">
    <property type="entry name" value="FN3_sf"/>
</dbReference>
<dbReference type="AlphaFoldDB" id="A0A0F9MF25"/>
<evidence type="ECO:0000256" key="1">
    <source>
        <dbReference type="SAM" id="Phobius"/>
    </source>
</evidence>
<organism evidence="3">
    <name type="scientific">marine sediment metagenome</name>
    <dbReference type="NCBI Taxonomy" id="412755"/>
    <lineage>
        <taxon>unclassified sequences</taxon>
        <taxon>metagenomes</taxon>
        <taxon>ecological metagenomes</taxon>
    </lineage>
</organism>
<reference evidence="3" key="1">
    <citation type="journal article" date="2015" name="Nature">
        <title>Complex archaea that bridge the gap between prokaryotes and eukaryotes.</title>
        <authorList>
            <person name="Spang A."/>
            <person name="Saw J.H."/>
            <person name="Jorgensen S.L."/>
            <person name="Zaremba-Niedzwiedzka K."/>
            <person name="Martijn J."/>
            <person name="Lind A.E."/>
            <person name="van Eijk R."/>
            <person name="Schleper C."/>
            <person name="Guy L."/>
            <person name="Ettema T.J."/>
        </authorList>
    </citation>
    <scope>NUCLEOTIDE SEQUENCE</scope>
</reference>
<dbReference type="PROSITE" id="PS50853">
    <property type="entry name" value="FN3"/>
    <property type="match status" value="1"/>
</dbReference>
<keyword evidence="1" id="KW-0812">Transmembrane</keyword>
<keyword evidence="1" id="KW-0472">Membrane</keyword>
<comment type="caution">
    <text evidence="3">The sequence shown here is derived from an EMBL/GenBank/DDBJ whole genome shotgun (WGS) entry which is preliminary data.</text>
</comment>
<dbReference type="EMBL" id="LAZR01004742">
    <property type="protein sequence ID" value="KKN05970.1"/>
    <property type="molecule type" value="Genomic_DNA"/>
</dbReference>
<evidence type="ECO:0000313" key="3">
    <source>
        <dbReference type="EMBL" id="KKN05970.1"/>
    </source>
</evidence>
<gene>
    <name evidence="3" type="ORF">LCGC14_1082060</name>
</gene>
<dbReference type="Gene3D" id="2.60.40.10">
    <property type="entry name" value="Immunoglobulins"/>
    <property type="match status" value="1"/>
</dbReference>
<dbReference type="NCBIfam" id="NF033507">
    <property type="entry name" value="Loki-CTERM"/>
    <property type="match status" value="1"/>
</dbReference>
<protein>
    <recommendedName>
        <fullName evidence="2">Fibronectin type-III domain-containing protein</fullName>
    </recommendedName>
</protein>
<name>A0A0F9MF25_9ZZZZ</name>
<dbReference type="CDD" id="cd00063">
    <property type="entry name" value="FN3"/>
    <property type="match status" value="1"/>
</dbReference>
<sequence length="393" mass="43087">PTGPLPGPPPPMFRPIAAANKYWAIAPPMLNEGPPILLPNGTTGFDPEFQNLFGLMGNMFDDISYGLNWAVFKNTTANKGMQYNFSATTGMTIYIGGWMYNYNEYYGHYSWDYFSAYLEMSVDLFPTLNTIDLQSLWVSDILITAEISVSAPGSKFIYALNAINPVNVPLPMGDELCFLDLKITDHSLLIANITFDVTIPSYIDLSTKYLYFYAWNMGNSLSWNGAPQEFYDSITYNLTANSLRFEIPMEGPIMLLVGISFGTEPPVTEPGDFTLTSDAGNPDADGNFILSWTASTGAESYSVYVSPTYISGESQLLAPLASNITGLTYPITGLPNGTYYFVVVAHNSAGNTLSNNLEVIVGTGEEIPGYDLLIVLVAFVSVSAIIIKKRRKL</sequence>
<evidence type="ECO:0000259" key="2">
    <source>
        <dbReference type="PROSITE" id="PS50853"/>
    </source>
</evidence>
<dbReference type="InterPro" id="IPR013783">
    <property type="entry name" value="Ig-like_fold"/>
</dbReference>